<dbReference type="AlphaFoldDB" id="A0A0C9WWZ8"/>
<dbReference type="EMBL" id="KN839382">
    <property type="protein sequence ID" value="KIJ89895.1"/>
    <property type="molecule type" value="Genomic_DNA"/>
</dbReference>
<keyword evidence="3" id="KW-1185">Reference proteome</keyword>
<accession>A0A0C9WWZ8</accession>
<gene>
    <name evidence="2" type="ORF">K443DRAFT_597035</name>
    <name evidence="1" type="ORF">K443DRAFT_598941</name>
</gene>
<sequence length="105" mass="11858">MHGWLKKGTIQMTVAHVKRGSTTTSATCSKPTDFKRLLSTLNTDECDFVYATPRVLGLLWRCGPWELENKTTAACSVWDTLWTMTLTAVFLQILSMGTKLLRFDL</sequence>
<dbReference type="Proteomes" id="UP000054477">
    <property type="component" value="Unassembled WGS sequence"/>
</dbReference>
<evidence type="ECO:0000313" key="2">
    <source>
        <dbReference type="EMBL" id="KIJ89895.1"/>
    </source>
</evidence>
<evidence type="ECO:0000313" key="1">
    <source>
        <dbReference type="EMBL" id="KIJ89861.1"/>
    </source>
</evidence>
<reference evidence="3" key="2">
    <citation type="submission" date="2015-01" db="EMBL/GenBank/DDBJ databases">
        <title>Evolutionary Origins and Diversification of the Mycorrhizal Mutualists.</title>
        <authorList>
            <consortium name="DOE Joint Genome Institute"/>
            <consortium name="Mycorrhizal Genomics Consortium"/>
            <person name="Kohler A."/>
            <person name="Kuo A."/>
            <person name="Nagy L.G."/>
            <person name="Floudas D."/>
            <person name="Copeland A."/>
            <person name="Barry K.W."/>
            <person name="Cichocki N."/>
            <person name="Veneault-Fourrey C."/>
            <person name="LaButti K."/>
            <person name="Lindquist E.A."/>
            <person name="Lipzen A."/>
            <person name="Lundell T."/>
            <person name="Morin E."/>
            <person name="Murat C."/>
            <person name="Riley R."/>
            <person name="Ohm R."/>
            <person name="Sun H."/>
            <person name="Tunlid A."/>
            <person name="Henrissat B."/>
            <person name="Grigoriev I.V."/>
            <person name="Hibbett D.S."/>
            <person name="Martin F."/>
        </authorList>
    </citation>
    <scope>NUCLEOTIDE SEQUENCE [LARGE SCALE GENOMIC DNA]</scope>
    <source>
        <strain evidence="2 3">LaAM-08-1</strain>
    </source>
</reference>
<organism evidence="1 3">
    <name type="scientific">Laccaria amethystina LaAM-08-1</name>
    <dbReference type="NCBI Taxonomy" id="1095629"/>
    <lineage>
        <taxon>Eukaryota</taxon>
        <taxon>Fungi</taxon>
        <taxon>Dikarya</taxon>
        <taxon>Basidiomycota</taxon>
        <taxon>Agaricomycotina</taxon>
        <taxon>Agaricomycetes</taxon>
        <taxon>Agaricomycetidae</taxon>
        <taxon>Agaricales</taxon>
        <taxon>Agaricineae</taxon>
        <taxon>Hydnangiaceae</taxon>
        <taxon>Laccaria</taxon>
    </lineage>
</organism>
<proteinExistence type="predicted"/>
<name>A0A0C9WWZ8_9AGAR</name>
<protein>
    <submittedName>
        <fullName evidence="1">Uncharacterized protein</fullName>
    </submittedName>
</protein>
<dbReference type="EMBL" id="KN839395">
    <property type="protein sequence ID" value="KIJ89861.1"/>
    <property type="molecule type" value="Genomic_DNA"/>
</dbReference>
<dbReference type="HOGENOM" id="CLU_2237052_0_0_1"/>
<reference evidence="1 3" key="1">
    <citation type="submission" date="2014-04" db="EMBL/GenBank/DDBJ databases">
        <authorList>
            <consortium name="DOE Joint Genome Institute"/>
            <person name="Kuo A."/>
            <person name="Kohler A."/>
            <person name="Nagy L.G."/>
            <person name="Floudas D."/>
            <person name="Copeland A."/>
            <person name="Barry K.W."/>
            <person name="Cichocki N."/>
            <person name="Veneault-Fourrey C."/>
            <person name="LaButti K."/>
            <person name="Lindquist E.A."/>
            <person name="Lipzen A."/>
            <person name="Lundell T."/>
            <person name="Morin E."/>
            <person name="Murat C."/>
            <person name="Sun H."/>
            <person name="Tunlid A."/>
            <person name="Henrissat B."/>
            <person name="Grigoriev I.V."/>
            <person name="Hibbett D.S."/>
            <person name="Martin F."/>
            <person name="Nordberg H.P."/>
            <person name="Cantor M.N."/>
            <person name="Hua S.X."/>
        </authorList>
    </citation>
    <scope>NUCLEOTIDE SEQUENCE [LARGE SCALE GENOMIC DNA]</scope>
    <source>
        <strain evidence="1 3">LaAM-08-1</strain>
    </source>
</reference>
<evidence type="ECO:0000313" key="3">
    <source>
        <dbReference type="Proteomes" id="UP000054477"/>
    </source>
</evidence>
<reference evidence="1" key="3">
    <citation type="submission" date="2015-02" db="EMBL/GenBank/DDBJ databases">
        <title>Evolutionary Origins and Diversification of the Mycorrhizal Mutualists.</title>
        <authorList>
            <consortium name="DOE Joint Genome Institute"/>
            <consortium name="Mycorrhizal Genomics Consortium"/>
            <person name="Kohler A."/>
            <person name="Kuo A."/>
            <person name="Nagy L.G."/>
            <person name="Floudas D."/>
            <person name="Copeland A."/>
            <person name="Barry K.W."/>
            <person name="Cichocki N."/>
            <person name="Veneault-Fourrey C."/>
            <person name="LaButti K."/>
            <person name="Lindquist E.A."/>
            <person name="Lipzen A."/>
            <person name="Lundell T."/>
            <person name="Morin E."/>
            <person name="Murat C."/>
            <person name="Riley R."/>
            <person name="Ohm R."/>
            <person name="Sun H."/>
            <person name="Tunlid A."/>
            <person name="Henrissat B."/>
            <person name="Grigoriev I.V."/>
            <person name="Hibbett D.S."/>
            <person name="Martin F."/>
        </authorList>
    </citation>
    <scope>NUCLEOTIDE SEQUENCE</scope>
    <source>
        <strain evidence="1">LaAM-08-1</strain>
    </source>
</reference>